<proteinExistence type="predicted"/>
<comment type="caution">
    <text evidence="1">The sequence shown here is derived from an EMBL/GenBank/DDBJ whole genome shotgun (WGS) entry which is preliminary data.</text>
</comment>
<dbReference type="GO" id="GO:0042981">
    <property type="term" value="P:regulation of apoptotic process"/>
    <property type="evidence" value="ECO:0007669"/>
    <property type="project" value="InterPro"/>
</dbReference>
<gene>
    <name evidence="1" type="ORF">FD754_020746</name>
</gene>
<name>A0A5N3V5H6_MUNMU</name>
<dbReference type="AlphaFoldDB" id="A0A5N3V5H6"/>
<reference evidence="1 2" key="1">
    <citation type="submission" date="2019-06" db="EMBL/GenBank/DDBJ databases">
        <title>Discovery of a novel chromosome fission-fusion reversal in muntjac.</title>
        <authorList>
            <person name="Mudd A.B."/>
            <person name="Bredeson J.V."/>
            <person name="Baum R."/>
            <person name="Hockemeyer D."/>
            <person name="Rokhsar D.S."/>
        </authorList>
    </citation>
    <scope>NUCLEOTIDE SEQUENCE [LARGE SCALE GENOMIC DNA]</scope>
    <source>
        <strain evidence="1">UTSW_UCB_Mm</strain>
        <tissue evidence="1">Fibroblast cell line</tissue>
    </source>
</reference>
<dbReference type="SUPFAM" id="SSF56854">
    <property type="entry name" value="Bcl-2 inhibitors of programmed cell death"/>
    <property type="match status" value="1"/>
</dbReference>
<protein>
    <submittedName>
        <fullName evidence="1">Uncharacterized protein</fullName>
    </submittedName>
</protein>
<organism evidence="1 2">
    <name type="scientific">Muntiacus muntjak</name>
    <name type="common">Barking deer</name>
    <name type="synonym">Indian muntjac</name>
    <dbReference type="NCBI Taxonomy" id="9888"/>
    <lineage>
        <taxon>Eukaryota</taxon>
        <taxon>Metazoa</taxon>
        <taxon>Chordata</taxon>
        <taxon>Craniata</taxon>
        <taxon>Vertebrata</taxon>
        <taxon>Euteleostomi</taxon>
        <taxon>Mammalia</taxon>
        <taxon>Eutheria</taxon>
        <taxon>Laurasiatheria</taxon>
        <taxon>Artiodactyla</taxon>
        <taxon>Ruminantia</taxon>
        <taxon>Pecora</taxon>
        <taxon>Cervidae</taxon>
        <taxon>Muntiacinae</taxon>
        <taxon>Muntiacus</taxon>
    </lineage>
</organism>
<dbReference type="Proteomes" id="UP000326458">
    <property type="component" value="Unassembled WGS sequence"/>
</dbReference>
<dbReference type="EMBL" id="VCEA01000003">
    <property type="protein sequence ID" value="KAB0343820.1"/>
    <property type="molecule type" value="Genomic_DNA"/>
</dbReference>
<sequence>MSQSSQDLVVDFLSYNDVEDNRTKAPEGTEADMEIPSAVNGNLSWYLPSGCSVVVIPVAAVKQMLRELGDKYELRYRWAFSDLATQFHIIPGIVYQNFEHDTFVELWGNNSAAKSRKNQEHFNH</sequence>
<keyword evidence="2" id="KW-1185">Reference proteome</keyword>
<dbReference type="InterPro" id="IPR036834">
    <property type="entry name" value="Bcl-2-like_sf"/>
</dbReference>
<accession>A0A5N3V5H6</accession>
<evidence type="ECO:0000313" key="2">
    <source>
        <dbReference type="Proteomes" id="UP000326458"/>
    </source>
</evidence>
<evidence type="ECO:0000313" key="1">
    <source>
        <dbReference type="EMBL" id="KAB0343820.1"/>
    </source>
</evidence>
<dbReference type="InterPro" id="IPR013279">
    <property type="entry name" value="Apop_reg_BclX"/>
</dbReference>
<dbReference type="PRINTS" id="PR01864">
    <property type="entry name" value="APOPREGBCLX"/>
</dbReference>
<dbReference type="Gene3D" id="1.10.437.10">
    <property type="entry name" value="Blc2-like"/>
    <property type="match status" value="1"/>
</dbReference>